<feature type="domain" description="Macro" evidence="7">
    <location>
        <begin position="7"/>
        <end position="181"/>
    </location>
</feature>
<dbReference type="OrthoDB" id="2155246at2759"/>
<evidence type="ECO:0000313" key="9">
    <source>
        <dbReference type="RefSeq" id="XP_033458891.1"/>
    </source>
</evidence>
<dbReference type="GeneID" id="54358202"/>
<keyword evidence="5" id="KW-0904">Protein phosphatase</keyword>
<gene>
    <name evidence="9" type="ORF">K489DRAFT_300415</name>
</gene>
<dbReference type="AlphaFoldDB" id="A0A6J3M1E9"/>
<evidence type="ECO:0000256" key="1">
    <source>
        <dbReference type="ARBA" id="ARBA00002432"/>
    </source>
</evidence>
<reference evidence="9" key="2">
    <citation type="submission" date="2020-04" db="EMBL/GenBank/DDBJ databases">
        <authorList>
            <consortium name="NCBI Genome Project"/>
        </authorList>
    </citation>
    <scope>NUCLEOTIDE SEQUENCE</scope>
    <source>
        <strain evidence="9">CBS 342.82</strain>
    </source>
</reference>
<comment type="function">
    <text evidence="1">Highly specific phosphatase involved in the metabolism of ADP-ribose 1''-phosphate (Appr1p) which is produced as a consequence of tRNA splicing.</text>
</comment>
<dbReference type="PANTHER" id="PTHR12521">
    <property type="entry name" value="PROTEIN C6ORF130"/>
    <property type="match status" value="1"/>
</dbReference>
<keyword evidence="8" id="KW-1185">Reference proteome</keyword>
<evidence type="ECO:0000256" key="3">
    <source>
        <dbReference type="ARBA" id="ARBA00012983"/>
    </source>
</evidence>
<organism evidence="9">
    <name type="scientific">Dissoconium aciculare CBS 342.82</name>
    <dbReference type="NCBI Taxonomy" id="1314786"/>
    <lineage>
        <taxon>Eukaryota</taxon>
        <taxon>Fungi</taxon>
        <taxon>Dikarya</taxon>
        <taxon>Ascomycota</taxon>
        <taxon>Pezizomycotina</taxon>
        <taxon>Dothideomycetes</taxon>
        <taxon>Dothideomycetidae</taxon>
        <taxon>Mycosphaerellales</taxon>
        <taxon>Dissoconiaceae</taxon>
        <taxon>Dissoconium</taxon>
    </lineage>
</organism>
<comment type="catalytic activity">
    <reaction evidence="6">
        <text>ADP-alpha-D-ribose 1''-phosphate + H2O = ADP-D-ribose + phosphate</text>
        <dbReference type="Rhea" id="RHEA:25029"/>
        <dbReference type="ChEBI" id="CHEBI:15377"/>
        <dbReference type="ChEBI" id="CHEBI:43474"/>
        <dbReference type="ChEBI" id="CHEBI:57967"/>
        <dbReference type="ChEBI" id="CHEBI:58753"/>
        <dbReference type="EC" id="3.1.3.84"/>
    </reaction>
</comment>
<dbReference type="Proteomes" id="UP000504637">
    <property type="component" value="Unplaced"/>
</dbReference>
<feature type="non-terminal residue" evidence="9">
    <location>
        <position position="181"/>
    </location>
</feature>
<proteinExistence type="inferred from homology"/>
<dbReference type="Pfam" id="PF01661">
    <property type="entry name" value="Macro"/>
    <property type="match status" value="1"/>
</dbReference>
<dbReference type="InterPro" id="IPR002589">
    <property type="entry name" value="Macro_dom"/>
</dbReference>
<evidence type="ECO:0000256" key="5">
    <source>
        <dbReference type="ARBA" id="ARBA00022912"/>
    </source>
</evidence>
<dbReference type="PANTHER" id="PTHR12521:SF0">
    <property type="entry name" value="ADP-RIBOSE GLYCOHYDROLASE OARD1"/>
    <property type="match status" value="1"/>
</dbReference>
<evidence type="ECO:0000313" key="8">
    <source>
        <dbReference type="Proteomes" id="UP000504637"/>
    </source>
</evidence>
<protein>
    <recommendedName>
        <fullName evidence="4">ADP-ribose 1''-phosphate phosphatase</fullName>
        <ecNumber evidence="3">3.1.3.84</ecNumber>
    </recommendedName>
</protein>
<dbReference type="EC" id="3.1.3.84" evidence="3"/>
<dbReference type="Gene3D" id="3.40.220.10">
    <property type="entry name" value="Leucine Aminopeptidase, subunit E, domain 1"/>
    <property type="match status" value="1"/>
</dbReference>
<evidence type="ECO:0000256" key="6">
    <source>
        <dbReference type="ARBA" id="ARBA00034427"/>
    </source>
</evidence>
<keyword evidence="5" id="KW-0378">Hydrolase</keyword>
<comment type="similarity">
    <text evidence="2">Belongs to the POA1 family.</text>
</comment>
<sequence>LAPPQVHPLSSSSASNNLQIVHSTGDLFTLPPRNNSLLVHACNTQGSWGAGIAKVFAREFPDAYTAYREHCRRNEGADLVGTALLIPPPASNPEENGAIDGPPRQFVGCLFTSRSFGRKVSPPDQILAATATAVRDLLRQVEEWNEAHYRRIRSVHMCKINAGLFNVPWEDTLRVLKRVRV</sequence>
<evidence type="ECO:0000259" key="7">
    <source>
        <dbReference type="PROSITE" id="PS51154"/>
    </source>
</evidence>
<dbReference type="SMART" id="SM00506">
    <property type="entry name" value="A1pp"/>
    <property type="match status" value="1"/>
</dbReference>
<dbReference type="InterPro" id="IPR043472">
    <property type="entry name" value="Macro_dom-like"/>
</dbReference>
<dbReference type="InterPro" id="IPR050892">
    <property type="entry name" value="ADP-ribose_metab_enzymes"/>
</dbReference>
<dbReference type="GO" id="GO:0140291">
    <property type="term" value="P:peptidyl-glutamate ADP-deribosylation"/>
    <property type="evidence" value="ECO:0007669"/>
    <property type="project" value="TreeGrafter"/>
</dbReference>
<reference evidence="9" key="1">
    <citation type="submission" date="2020-01" db="EMBL/GenBank/DDBJ databases">
        <authorList>
            <consortium name="DOE Joint Genome Institute"/>
            <person name="Haridas S."/>
            <person name="Albert R."/>
            <person name="Binder M."/>
            <person name="Bloem J."/>
            <person name="Labutti K."/>
            <person name="Salamov A."/>
            <person name="Andreopoulos B."/>
            <person name="Baker S.E."/>
            <person name="Barry K."/>
            <person name="Bills G."/>
            <person name="Bluhm B.H."/>
            <person name="Cannon C."/>
            <person name="Castanera R."/>
            <person name="Culley D.E."/>
            <person name="Daum C."/>
            <person name="Ezra D."/>
            <person name="Gonzalez J.B."/>
            <person name="Henrissat B."/>
            <person name="Kuo A."/>
            <person name="Liang C."/>
            <person name="Lipzen A."/>
            <person name="Lutzoni F."/>
            <person name="Magnuson J."/>
            <person name="Mondo S."/>
            <person name="Nolan M."/>
            <person name="Ohm R."/>
            <person name="Pangilinan J."/>
            <person name="Park H.-J."/>
            <person name="Ramirez L."/>
            <person name="Alfaro M."/>
            <person name="Sun H."/>
            <person name="Tritt A."/>
            <person name="Yoshinaga Y."/>
            <person name="Zwiers L.-H."/>
            <person name="Turgeon B.G."/>
            <person name="Goodwin S.B."/>
            <person name="Spatafora J.W."/>
            <person name="Crous P.W."/>
            <person name="Grigoriev I.V."/>
        </authorList>
    </citation>
    <scope>NUCLEOTIDE SEQUENCE</scope>
    <source>
        <strain evidence="9">CBS 342.82</strain>
    </source>
</reference>
<accession>A0A6J3M1E9</accession>
<dbReference type="GO" id="GO:0004721">
    <property type="term" value="F:phosphoprotein phosphatase activity"/>
    <property type="evidence" value="ECO:0007669"/>
    <property type="project" value="UniProtKB-KW"/>
</dbReference>
<dbReference type="PROSITE" id="PS51154">
    <property type="entry name" value="MACRO"/>
    <property type="match status" value="1"/>
</dbReference>
<dbReference type="CDD" id="cd02901">
    <property type="entry name" value="Macro_Poa1p-like"/>
    <property type="match status" value="1"/>
</dbReference>
<feature type="non-terminal residue" evidence="9">
    <location>
        <position position="1"/>
    </location>
</feature>
<evidence type="ECO:0000256" key="4">
    <source>
        <dbReference type="ARBA" id="ARBA00019744"/>
    </source>
</evidence>
<evidence type="ECO:0000256" key="2">
    <source>
        <dbReference type="ARBA" id="ARBA00006575"/>
    </source>
</evidence>
<dbReference type="SUPFAM" id="SSF52949">
    <property type="entry name" value="Macro domain-like"/>
    <property type="match status" value="1"/>
</dbReference>
<dbReference type="RefSeq" id="XP_033458891.1">
    <property type="nucleotide sequence ID" value="XM_033600402.1"/>
</dbReference>
<reference evidence="9" key="3">
    <citation type="submission" date="2025-08" db="UniProtKB">
        <authorList>
            <consortium name="RefSeq"/>
        </authorList>
    </citation>
    <scope>IDENTIFICATION</scope>
    <source>
        <strain evidence="9">CBS 342.82</strain>
    </source>
</reference>
<name>A0A6J3M1E9_9PEZI</name>